<feature type="domain" description="PsbP C-terminal" evidence="1">
    <location>
        <begin position="105"/>
        <end position="263"/>
    </location>
</feature>
<evidence type="ECO:0000259" key="1">
    <source>
        <dbReference type="Pfam" id="PF01789"/>
    </source>
</evidence>
<dbReference type="AlphaFoldDB" id="A0ABC8UH07"/>
<accession>A0ABC8UH07</accession>
<proteinExistence type="predicted"/>
<dbReference type="PANTHER" id="PTHR31407:SF17">
    <property type="entry name" value="PSBP DOMAIN-CONTAINING PROTEIN 3, CHLOROPLASTIC"/>
    <property type="match status" value="1"/>
</dbReference>
<dbReference type="PANTHER" id="PTHR31407">
    <property type="match status" value="1"/>
</dbReference>
<dbReference type="Gene3D" id="3.40.1000.10">
    <property type="entry name" value="Mog1/PsbP, alpha/beta/alpha sandwich"/>
    <property type="match status" value="1"/>
</dbReference>
<evidence type="ECO:0000313" key="4">
    <source>
        <dbReference type="Proteomes" id="UP001642360"/>
    </source>
</evidence>
<dbReference type="EMBL" id="CAUOFW020007724">
    <property type="protein sequence ID" value="CAK9180310.1"/>
    <property type="molecule type" value="Genomic_DNA"/>
</dbReference>
<reference evidence="3 4" key="1">
    <citation type="submission" date="2024-02" db="EMBL/GenBank/DDBJ databases">
        <authorList>
            <person name="Vignale AGUSTIN F."/>
            <person name="Sosa J E."/>
            <person name="Modenutti C."/>
        </authorList>
    </citation>
    <scope>NUCLEOTIDE SEQUENCE [LARGE SCALE GENOMIC DNA]</scope>
</reference>
<dbReference type="EMBL" id="CAUOFW020004081">
    <property type="protein sequence ID" value="CAK9163756.1"/>
    <property type="molecule type" value="Genomic_DNA"/>
</dbReference>
<evidence type="ECO:0000313" key="3">
    <source>
        <dbReference type="EMBL" id="CAK9180310.1"/>
    </source>
</evidence>
<organism evidence="3 4">
    <name type="scientific">Ilex paraguariensis</name>
    <name type="common">yerba mate</name>
    <dbReference type="NCBI Taxonomy" id="185542"/>
    <lineage>
        <taxon>Eukaryota</taxon>
        <taxon>Viridiplantae</taxon>
        <taxon>Streptophyta</taxon>
        <taxon>Embryophyta</taxon>
        <taxon>Tracheophyta</taxon>
        <taxon>Spermatophyta</taxon>
        <taxon>Magnoliopsida</taxon>
        <taxon>eudicotyledons</taxon>
        <taxon>Gunneridae</taxon>
        <taxon>Pentapetalae</taxon>
        <taxon>asterids</taxon>
        <taxon>campanulids</taxon>
        <taxon>Aquifoliales</taxon>
        <taxon>Aquifoliaceae</taxon>
        <taxon>Ilex</taxon>
    </lineage>
</organism>
<dbReference type="Proteomes" id="UP001642360">
    <property type="component" value="Unassembled WGS sequence"/>
</dbReference>
<name>A0ABC8UH07_9AQUA</name>
<evidence type="ECO:0000313" key="2">
    <source>
        <dbReference type="EMBL" id="CAK9163756.1"/>
    </source>
</evidence>
<dbReference type="InterPro" id="IPR002683">
    <property type="entry name" value="PsbP_C"/>
</dbReference>
<dbReference type="SUPFAM" id="SSF55724">
    <property type="entry name" value="Mog1p/PsbP-like"/>
    <property type="match status" value="1"/>
</dbReference>
<protein>
    <recommendedName>
        <fullName evidence="1">PsbP C-terminal domain-containing protein</fullName>
    </recommendedName>
</protein>
<dbReference type="Pfam" id="PF01789">
    <property type="entry name" value="PsbP"/>
    <property type="match status" value="1"/>
</dbReference>
<comment type="caution">
    <text evidence="3">The sequence shown here is derived from an EMBL/GenBank/DDBJ whole genome shotgun (WGS) entry which is preliminary data.</text>
</comment>
<gene>
    <name evidence="2" type="ORF">ILEXP_LOCUS32816</name>
    <name evidence="3" type="ORF">ILEXP_LOCUS50304</name>
</gene>
<sequence>MAMAMAAPVSSLSSQFYCRSVLLPHVSDLFTAQSRSHFHQRGFNKNRNLNVFCCQNNAIAQNPCLSTEDHSQTRRREILFHTVFTAISLHANFSVASPENDLQEDFRMYSDDVNKFKIMIPRDWQVGAGDGNGIKSVTAFYPEETSNSNVSIIITGLGADFTRLESFGKVDSFAETLVSGLDRSWRRPPGVAAKLIDSKATNGLYYVEYTLQNPGESRRFLFSVLGIANNGWYNRLYTVTGQFVEEEAEKYGSKIEKVVASFRLL</sequence>
<keyword evidence="4" id="KW-1185">Reference proteome</keyword>
<dbReference type="InterPro" id="IPR016123">
    <property type="entry name" value="Mog1/PsbP_a/b/a-sand"/>
</dbReference>